<dbReference type="AlphaFoldDB" id="A0A4Y2LB53"/>
<reference evidence="2 3" key="1">
    <citation type="journal article" date="2019" name="Sci. Rep.">
        <title>Orb-weaving spider Araneus ventricosus genome elucidates the spidroin gene catalogue.</title>
        <authorList>
            <person name="Kono N."/>
            <person name="Nakamura H."/>
            <person name="Ohtoshi R."/>
            <person name="Moran D.A.P."/>
            <person name="Shinohara A."/>
            <person name="Yoshida Y."/>
            <person name="Fujiwara M."/>
            <person name="Mori M."/>
            <person name="Tomita M."/>
            <person name="Arakawa K."/>
        </authorList>
    </citation>
    <scope>NUCLEOTIDE SEQUENCE [LARGE SCALE GENOMIC DNA]</scope>
</reference>
<dbReference type="EMBL" id="BGPR01005533">
    <property type="protein sequence ID" value="GBN11047.1"/>
    <property type="molecule type" value="Genomic_DNA"/>
</dbReference>
<evidence type="ECO:0000256" key="1">
    <source>
        <dbReference type="SAM" id="MobiDB-lite"/>
    </source>
</evidence>
<organism evidence="2 3">
    <name type="scientific">Araneus ventricosus</name>
    <name type="common">Orbweaver spider</name>
    <name type="synonym">Epeira ventricosa</name>
    <dbReference type="NCBI Taxonomy" id="182803"/>
    <lineage>
        <taxon>Eukaryota</taxon>
        <taxon>Metazoa</taxon>
        <taxon>Ecdysozoa</taxon>
        <taxon>Arthropoda</taxon>
        <taxon>Chelicerata</taxon>
        <taxon>Arachnida</taxon>
        <taxon>Araneae</taxon>
        <taxon>Araneomorphae</taxon>
        <taxon>Entelegynae</taxon>
        <taxon>Araneoidea</taxon>
        <taxon>Araneidae</taxon>
        <taxon>Araneus</taxon>
    </lineage>
</organism>
<keyword evidence="3" id="KW-1185">Reference proteome</keyword>
<accession>A0A4Y2LB53</accession>
<feature type="region of interest" description="Disordered" evidence="1">
    <location>
        <begin position="166"/>
        <end position="198"/>
    </location>
</feature>
<comment type="caution">
    <text evidence="2">The sequence shown here is derived from an EMBL/GenBank/DDBJ whole genome shotgun (WGS) entry which is preliminary data.</text>
</comment>
<dbReference type="Proteomes" id="UP000499080">
    <property type="component" value="Unassembled WGS sequence"/>
</dbReference>
<gene>
    <name evidence="2" type="ORF">AVEN_22837_1</name>
</gene>
<protein>
    <submittedName>
        <fullName evidence="2">Uncharacterized protein</fullName>
    </submittedName>
</protein>
<name>A0A4Y2LB53_ARAVE</name>
<sequence>MVVVGFRPVKTDPHPPHHPTRPKVPPQALARGRGTASECRWRGLGYVEDGGCTPARIMVVVGFRPVKTDPHPPHHPTRPKVPPQALARGRGTASECRWRGLGYVEDGGCTPARIMVGVGVKQRTGDPYAPRTSVESGFDSAILRSSQPSGNYGVYSGTPVGFRTLTTEPNPTPNPTGDTRIDPCAPTRSDDFGGIRIRPSILRSCQPSSNYDPSGAS</sequence>
<evidence type="ECO:0000313" key="2">
    <source>
        <dbReference type="EMBL" id="GBN11047.1"/>
    </source>
</evidence>
<proteinExistence type="predicted"/>
<evidence type="ECO:0000313" key="3">
    <source>
        <dbReference type="Proteomes" id="UP000499080"/>
    </source>
</evidence>
<feature type="region of interest" description="Disordered" evidence="1">
    <location>
        <begin position="1"/>
        <end position="29"/>
    </location>
</feature>